<dbReference type="Proteomes" id="UP000011744">
    <property type="component" value="Unassembled WGS sequence"/>
</dbReference>
<dbReference type="InterPro" id="IPR002500">
    <property type="entry name" value="PAPS_reduct_dom"/>
</dbReference>
<dbReference type="OrthoDB" id="9774475at2"/>
<protein>
    <submittedName>
        <fullName evidence="2">3'-phosphoadenosine 5'-phosphosulfate sulfotransferase/FAD synthetase</fullName>
    </submittedName>
</protein>
<dbReference type="PATRIC" id="fig|1244869.3.peg.2129"/>
<feature type="domain" description="Phosphoadenosine phosphosulphate reductase" evidence="1">
    <location>
        <begin position="14"/>
        <end position="185"/>
    </location>
</feature>
<dbReference type="InterPro" id="IPR014729">
    <property type="entry name" value="Rossmann-like_a/b/a_fold"/>
</dbReference>
<keyword evidence="2" id="KW-0808">Transferase</keyword>
<reference evidence="2 3" key="1">
    <citation type="journal article" date="2014" name="Genome Announc.">
        <title>Draft Genome Sequence of Magnetospirillum sp. Strain SO-1, a Freshwater Magnetotactic Bacterium Isolated from the Ol'khovka River, Russia.</title>
        <authorList>
            <person name="Grouzdev D.S."/>
            <person name="Dziuba M.V."/>
            <person name="Sukhacheva M.S."/>
            <person name="Mardanov A.V."/>
            <person name="Beletskiy A.V."/>
            <person name="Kuznetsov B.B."/>
            <person name="Skryabin K.G."/>
        </authorList>
    </citation>
    <scope>NUCLEOTIDE SEQUENCE [LARGE SCALE GENOMIC DNA]</scope>
    <source>
        <strain evidence="2 3">SO-1</strain>
    </source>
</reference>
<evidence type="ECO:0000313" key="2">
    <source>
        <dbReference type="EMBL" id="EME69980.1"/>
    </source>
</evidence>
<dbReference type="AlphaFoldDB" id="M2Z6P3"/>
<dbReference type="SUPFAM" id="SSF52402">
    <property type="entry name" value="Adenine nucleotide alpha hydrolases-like"/>
    <property type="match status" value="1"/>
</dbReference>
<accession>M2Z6P3</accession>
<dbReference type="EMBL" id="AONQ01000024">
    <property type="protein sequence ID" value="EME69980.1"/>
    <property type="molecule type" value="Genomic_DNA"/>
</dbReference>
<keyword evidence="3" id="KW-1185">Reference proteome</keyword>
<dbReference type="GO" id="GO:0016740">
    <property type="term" value="F:transferase activity"/>
    <property type="evidence" value="ECO:0007669"/>
    <property type="project" value="UniProtKB-KW"/>
</dbReference>
<name>M2Z6P3_9PROT</name>
<organism evidence="2 3">
    <name type="scientific">Paramagnetospirillum caucaseum</name>
    <dbReference type="NCBI Taxonomy" id="1244869"/>
    <lineage>
        <taxon>Bacteria</taxon>
        <taxon>Pseudomonadati</taxon>
        <taxon>Pseudomonadota</taxon>
        <taxon>Alphaproteobacteria</taxon>
        <taxon>Rhodospirillales</taxon>
        <taxon>Magnetospirillaceae</taxon>
        <taxon>Paramagnetospirillum</taxon>
    </lineage>
</organism>
<dbReference type="Gene3D" id="3.40.50.620">
    <property type="entry name" value="HUPs"/>
    <property type="match status" value="1"/>
</dbReference>
<sequence length="289" mass="33198">MMPRNPYRMDGPALVSFSGGRTSGYMLHQILDAHNGQLPSDVHVVFFNTGREFEQTLRFVHECSVRWQVAITWLEYDPAEPFDTSVVGYNSASRDGEPFEKIIKVRGFLPNPTMRLCTHYLKVKRGIAFMRDMLGYGEWVNVVGLRHDEPRRVARQKAMNEAGKERFETVLPLDQARVSRQDVSAFWKRQPFDLGLPDNNGKTPLGNCDLCFMKGAATIKGIMRLFPERARWWIDMERNAPALGTLTKPEMALFRADRPSYRELLNFVRRQRDFEGGPSDDCLPCDCTD</sequence>
<dbReference type="RefSeq" id="WP_008617166.1">
    <property type="nucleotide sequence ID" value="NZ_AONQ01000024.1"/>
</dbReference>
<dbReference type="eggNOG" id="COG0175">
    <property type="taxonomic scope" value="Bacteria"/>
</dbReference>
<dbReference type="STRING" id="1244869.H261_10537"/>
<proteinExistence type="predicted"/>
<comment type="caution">
    <text evidence="2">The sequence shown here is derived from an EMBL/GenBank/DDBJ whole genome shotgun (WGS) entry which is preliminary data.</text>
</comment>
<dbReference type="Pfam" id="PF01507">
    <property type="entry name" value="PAPS_reduct"/>
    <property type="match status" value="1"/>
</dbReference>
<evidence type="ECO:0000259" key="1">
    <source>
        <dbReference type="Pfam" id="PF01507"/>
    </source>
</evidence>
<gene>
    <name evidence="2" type="ORF">H261_10537</name>
</gene>
<evidence type="ECO:0000313" key="3">
    <source>
        <dbReference type="Proteomes" id="UP000011744"/>
    </source>
</evidence>